<name>A0A1A8WBR9_PLAOA</name>
<reference evidence="2" key="2">
    <citation type="submission" date="2016-05" db="EMBL/GenBank/DDBJ databases">
        <authorList>
            <person name="Lavstsen T."/>
            <person name="Jespersen J.S."/>
        </authorList>
    </citation>
    <scope>NUCLEOTIDE SEQUENCE [LARGE SCALE GENOMIC DNA]</scope>
</reference>
<dbReference type="AlphaFoldDB" id="A0A1A8WBR9"/>
<dbReference type="EMBL" id="FLQV01000333">
    <property type="protein sequence ID" value="SBS90306.1"/>
    <property type="molecule type" value="Genomic_DNA"/>
</dbReference>
<dbReference type="Proteomes" id="UP000078546">
    <property type="component" value="Unassembled WGS sequence"/>
</dbReference>
<evidence type="ECO:0000313" key="3">
    <source>
        <dbReference type="Proteomes" id="UP000078546"/>
    </source>
</evidence>
<dbReference type="EMBL" id="FLQU01000266">
    <property type="protein sequence ID" value="SBS83317.1"/>
    <property type="molecule type" value="Genomic_DNA"/>
</dbReference>
<organism evidence="2 3">
    <name type="scientific">Plasmodium ovale curtisi</name>
    <dbReference type="NCBI Taxonomy" id="864141"/>
    <lineage>
        <taxon>Eukaryota</taxon>
        <taxon>Sar</taxon>
        <taxon>Alveolata</taxon>
        <taxon>Apicomplexa</taxon>
        <taxon>Aconoidasida</taxon>
        <taxon>Haemosporida</taxon>
        <taxon>Plasmodiidae</taxon>
        <taxon>Plasmodium</taxon>
        <taxon>Plasmodium (Plasmodium)</taxon>
    </lineage>
</organism>
<dbReference type="Proteomes" id="UP000078560">
    <property type="component" value="Unassembled WGS sequence"/>
</dbReference>
<gene>
    <name evidence="2" type="ORF">POVCU1_018110</name>
    <name evidence="1" type="ORF">POVCU2_0020190</name>
</gene>
<evidence type="ECO:0000313" key="4">
    <source>
        <dbReference type="Proteomes" id="UP000078560"/>
    </source>
</evidence>
<proteinExistence type="predicted"/>
<protein>
    <submittedName>
        <fullName evidence="2">Uncharacterized protein</fullName>
    </submittedName>
</protein>
<evidence type="ECO:0000313" key="2">
    <source>
        <dbReference type="EMBL" id="SBS90306.1"/>
    </source>
</evidence>
<evidence type="ECO:0000313" key="1">
    <source>
        <dbReference type="EMBL" id="SBS83317.1"/>
    </source>
</evidence>
<sequence>MEKSTCRMACHTRAKQMKDILRLRAKREAVWKAVLVESLNDSRDETKKHVEEMNPNREMKIYLMHPFEVVLQECKYSICCQNRA</sequence>
<accession>A0A1A8WBR9</accession>
<reference evidence="3 4" key="1">
    <citation type="submission" date="2016-05" db="EMBL/GenBank/DDBJ databases">
        <authorList>
            <person name="Naeem Raeece"/>
        </authorList>
    </citation>
    <scope>NUCLEOTIDE SEQUENCE [LARGE SCALE GENOMIC DNA]</scope>
</reference>